<dbReference type="EMBL" id="OU503054">
    <property type="protein sequence ID" value="CAI9782500.1"/>
    <property type="molecule type" value="Genomic_DNA"/>
</dbReference>
<dbReference type="GO" id="GO:0030983">
    <property type="term" value="F:mismatched DNA binding"/>
    <property type="evidence" value="ECO:0007669"/>
    <property type="project" value="InterPro"/>
</dbReference>
<evidence type="ECO:0000256" key="4">
    <source>
        <dbReference type="ARBA" id="ARBA00022840"/>
    </source>
</evidence>
<evidence type="ECO:0000313" key="8">
    <source>
        <dbReference type="EMBL" id="CAI9782500.1"/>
    </source>
</evidence>
<dbReference type="PROSITE" id="PS00486">
    <property type="entry name" value="DNA_MISMATCH_REPAIR_2"/>
    <property type="match status" value="1"/>
</dbReference>
<dbReference type="InterPro" id="IPR045076">
    <property type="entry name" value="MutS"/>
</dbReference>
<dbReference type="InterPro" id="IPR036678">
    <property type="entry name" value="MutS_con_dom_sf"/>
</dbReference>
<evidence type="ECO:0000256" key="2">
    <source>
        <dbReference type="ARBA" id="ARBA00022741"/>
    </source>
</evidence>
<dbReference type="GO" id="GO:0140664">
    <property type="term" value="F:ATP-dependent DNA damage sensor activity"/>
    <property type="evidence" value="ECO:0007669"/>
    <property type="project" value="InterPro"/>
</dbReference>
<dbReference type="Gene3D" id="3.40.1170.10">
    <property type="entry name" value="DNA repair protein MutS, domain I"/>
    <property type="match status" value="1"/>
</dbReference>
<reference evidence="8" key="1">
    <citation type="submission" date="2023-05" db="EMBL/GenBank/DDBJ databases">
        <authorList>
            <person name="Huff M."/>
        </authorList>
    </citation>
    <scope>NUCLEOTIDE SEQUENCE</scope>
</reference>
<dbReference type="SUPFAM" id="SSF55271">
    <property type="entry name" value="DNA repair protein MutS, domain I"/>
    <property type="match status" value="1"/>
</dbReference>
<dbReference type="InterPro" id="IPR007860">
    <property type="entry name" value="DNA_mmatch_repair_MutS_con_dom"/>
</dbReference>
<comment type="similarity">
    <text evidence="1">Belongs to the DNA mismatch repair MutS family.</text>
</comment>
<feature type="domain" description="DNA mismatch repair proteins mutS family" evidence="7">
    <location>
        <begin position="939"/>
        <end position="955"/>
    </location>
</feature>
<dbReference type="PANTHER" id="PTHR11361">
    <property type="entry name" value="DNA MISMATCH REPAIR PROTEIN MUTS FAMILY MEMBER"/>
    <property type="match status" value="1"/>
</dbReference>
<dbReference type="FunFam" id="3.40.50.300:FF:001335">
    <property type="entry name" value="DNA mismatch repair protein"/>
    <property type="match status" value="1"/>
</dbReference>
<dbReference type="Gene3D" id="1.10.1420.10">
    <property type="match status" value="1"/>
</dbReference>
<keyword evidence="2" id="KW-0547">Nucleotide-binding</keyword>
<dbReference type="GO" id="GO:0005524">
    <property type="term" value="F:ATP binding"/>
    <property type="evidence" value="ECO:0007669"/>
    <property type="project" value="UniProtKB-KW"/>
</dbReference>
<evidence type="ECO:0000256" key="3">
    <source>
        <dbReference type="ARBA" id="ARBA00022763"/>
    </source>
</evidence>
<protein>
    <recommendedName>
        <fullName evidence="7">DNA mismatch repair proteins mutS family domain-containing protein</fullName>
    </recommendedName>
</protein>
<evidence type="ECO:0000259" key="7">
    <source>
        <dbReference type="PROSITE" id="PS00486"/>
    </source>
</evidence>
<keyword evidence="9" id="KW-1185">Reference proteome</keyword>
<dbReference type="Gene3D" id="3.40.50.300">
    <property type="entry name" value="P-loop containing nucleotide triphosphate hydrolases"/>
    <property type="match status" value="1"/>
</dbReference>
<dbReference type="SUPFAM" id="SSF48334">
    <property type="entry name" value="DNA repair protein MutS, domain III"/>
    <property type="match status" value="1"/>
</dbReference>
<dbReference type="AlphaFoldDB" id="A0AAD2ECA6"/>
<dbReference type="Pfam" id="PF00488">
    <property type="entry name" value="MutS_V"/>
    <property type="match status" value="1"/>
</dbReference>
<dbReference type="Pfam" id="PF05192">
    <property type="entry name" value="MutS_III"/>
    <property type="match status" value="1"/>
</dbReference>
<dbReference type="SUPFAM" id="SSF52540">
    <property type="entry name" value="P-loop containing nucleoside triphosphate hydrolases"/>
    <property type="match status" value="1"/>
</dbReference>
<name>A0AAD2ECA6_9LAMI</name>
<keyword evidence="3" id="KW-0227">DNA damage</keyword>
<dbReference type="Proteomes" id="UP000834106">
    <property type="component" value="Chromosome 19"/>
</dbReference>
<dbReference type="InterPro" id="IPR036187">
    <property type="entry name" value="DNA_mismatch_repair_MutS_sf"/>
</dbReference>
<dbReference type="SMART" id="SM00534">
    <property type="entry name" value="MUTSac"/>
    <property type="match status" value="1"/>
</dbReference>
<keyword evidence="4" id="KW-0067">ATP-binding</keyword>
<evidence type="ECO:0000256" key="5">
    <source>
        <dbReference type="ARBA" id="ARBA00023125"/>
    </source>
</evidence>
<keyword evidence="5" id="KW-0238">DNA-binding</keyword>
<organism evidence="8 9">
    <name type="scientific">Fraxinus pennsylvanica</name>
    <dbReference type="NCBI Taxonomy" id="56036"/>
    <lineage>
        <taxon>Eukaryota</taxon>
        <taxon>Viridiplantae</taxon>
        <taxon>Streptophyta</taxon>
        <taxon>Embryophyta</taxon>
        <taxon>Tracheophyta</taxon>
        <taxon>Spermatophyta</taxon>
        <taxon>Magnoliopsida</taxon>
        <taxon>eudicotyledons</taxon>
        <taxon>Gunneridae</taxon>
        <taxon>Pentapetalae</taxon>
        <taxon>asterids</taxon>
        <taxon>lamiids</taxon>
        <taxon>Lamiales</taxon>
        <taxon>Oleaceae</taxon>
        <taxon>Oleeae</taxon>
        <taxon>Fraxinus</taxon>
    </lineage>
</organism>
<evidence type="ECO:0000313" key="9">
    <source>
        <dbReference type="Proteomes" id="UP000834106"/>
    </source>
</evidence>
<dbReference type="Pfam" id="PF01624">
    <property type="entry name" value="MutS_I"/>
    <property type="match status" value="1"/>
</dbReference>
<evidence type="ECO:0000256" key="6">
    <source>
        <dbReference type="SAM" id="MobiDB-lite"/>
    </source>
</evidence>
<evidence type="ECO:0000256" key="1">
    <source>
        <dbReference type="ARBA" id="ARBA00006271"/>
    </source>
</evidence>
<dbReference type="GO" id="GO:0006298">
    <property type="term" value="P:mismatch repair"/>
    <property type="evidence" value="ECO:0007669"/>
    <property type="project" value="InterPro"/>
</dbReference>
<accession>A0AAD2ECA6</accession>
<dbReference type="GO" id="GO:0032301">
    <property type="term" value="C:MutSalpha complex"/>
    <property type="evidence" value="ECO:0007669"/>
    <property type="project" value="TreeGrafter"/>
</dbReference>
<dbReference type="SMART" id="SM00533">
    <property type="entry name" value="MUTSd"/>
    <property type="match status" value="1"/>
</dbReference>
<dbReference type="InterPro" id="IPR007696">
    <property type="entry name" value="DNA_mismatch_repair_MutS_core"/>
</dbReference>
<dbReference type="SUPFAM" id="SSF53150">
    <property type="entry name" value="DNA repair protein MutS, domain II"/>
    <property type="match status" value="1"/>
</dbReference>
<dbReference type="PANTHER" id="PTHR11361:SF148">
    <property type="entry name" value="DNA MISMATCH REPAIR PROTEIN MSH6"/>
    <property type="match status" value="1"/>
</dbReference>
<dbReference type="InterPro" id="IPR000432">
    <property type="entry name" value="DNA_mismatch_repair_MutS_C"/>
</dbReference>
<feature type="region of interest" description="Disordered" evidence="6">
    <location>
        <begin position="1"/>
        <end position="63"/>
    </location>
</feature>
<dbReference type="Gene3D" id="3.30.420.110">
    <property type="entry name" value="MutS, connector domain"/>
    <property type="match status" value="1"/>
</dbReference>
<dbReference type="InterPro" id="IPR007695">
    <property type="entry name" value="DNA_mismatch_repair_MutS-lik_N"/>
</dbReference>
<feature type="compositionally biased region" description="Basic and acidic residues" evidence="6">
    <location>
        <begin position="48"/>
        <end position="63"/>
    </location>
</feature>
<dbReference type="InterPro" id="IPR016151">
    <property type="entry name" value="DNA_mismatch_repair_MutS_N"/>
</dbReference>
<gene>
    <name evidence="8" type="ORF">FPE_LOCUS29930</name>
</gene>
<dbReference type="InterPro" id="IPR027417">
    <property type="entry name" value="P-loop_NTPase"/>
</dbReference>
<proteinExistence type="inferred from homology"/>
<sequence>MQRQKSILSFLKRPAPEDKNSGGGELEGRPPYSFQGKKPNQNAAVLNKARDVSDEEIRGTETPPEKLPRQIFAVNDGESTTPTRSSLFSSIKHKFMKPDTREKPSADRFHANDTSSGAFSLPIKHAVPEELANACLFPEHLPKKNVHNANETMYNEGDRECPFLINIDDISRPVTPGMATLVPRLKRVQEDMCNFKDISDCLLPDASKRTKLSQLSNKANKVNEHVSEINSKFEWLHPSQIRDANKRKPDNPLYDKKTLYIPPDDLKKMSASQKQYWDVKRQYMDVVLFFKVGKFYELYELDAEIGHKELDWKMTLSGVGKCRQVGISESGIDEAVQKLIARGYKVGRMEQLETSAQAKSRGATSVIQRKLVHVLTPSTTENNIGPDAVHLLAIKEEGHLLENGSTVFGFAFVDCAALKFYVGSISDDASCAALGALLMQVSPKEIIYETRGLSKEGQKALKKYTVAGSNLSELSPAQPGHDFGEVLEVRNLIQSKGYFRGSCIRWDHVLDGVMHGDLVLCALGGLINHLSRFKLDDALHNGDIIPYEVYRGCLRMDGQTLVNLEIFNNNADGGPSGMQLYLFFEICADVGTLYKYLDNCMTSSGKRLLRNWICHPLNDVEKINSRLEVVEKLMSHSDIMLLLAQSLRKLPDLERLLGRAKSSMQSSALLSLPLIGSKVLKQRVKVFGLLVKGLRIGMELLMLVQKEGIMVSSLSKVVCLPILSGSDGLDKFLTQFEAAIDSDFPNYQNHDVTDSESETLVILMDIFMEKATQWSQVIHAINCIDVLRSFAVTAISSCGAMCKPMILPHSKSANLCEEVTGPIIKMKGLWHPYTLGQYGGLPVSNDIHLGGYRNDYVPCTLLLTGPNMGGKSTLLRATCLAVIMAQLGCYVPCEICILSLVDTIFTRLGATDRIMTGESTFLIECTETASVLQNATHNSLVLLDELGRGTSTFDGYAIAYAVLRHLIEKVNCRLLFATHYHLLTKEFGTHPRVAMQHMATSLIPKSEMSSGVEQELVFLYRLASGACSESYGMQVALMAGIPRLVVEAASKAGHVMKNKVRESFESSEQRVKFSTLHEEWLKALLTTAKSGETNLDNDAFDTLFCMWHELKTSYKSLN</sequence>
<dbReference type="Pfam" id="PF05188">
    <property type="entry name" value="MutS_II"/>
    <property type="match status" value="1"/>
</dbReference>